<feature type="region of interest" description="Disordered" evidence="6">
    <location>
        <begin position="647"/>
        <end position="681"/>
    </location>
</feature>
<dbReference type="SUPFAM" id="SSF82927">
    <property type="entry name" value="Cysteine-rich DNA binding domain, (DM domain)"/>
    <property type="match status" value="2"/>
</dbReference>
<feature type="domain" description="DM" evidence="7">
    <location>
        <begin position="317"/>
        <end position="364"/>
    </location>
</feature>
<dbReference type="GO" id="GO:0007548">
    <property type="term" value="P:sex differentiation"/>
    <property type="evidence" value="ECO:0007669"/>
    <property type="project" value="TreeGrafter"/>
</dbReference>
<feature type="region of interest" description="Disordered" evidence="6">
    <location>
        <begin position="368"/>
        <end position="397"/>
    </location>
</feature>
<feature type="compositionally biased region" description="Low complexity" evidence="6">
    <location>
        <begin position="277"/>
        <end position="286"/>
    </location>
</feature>
<dbReference type="GO" id="GO:0000981">
    <property type="term" value="F:DNA-binding transcription factor activity, RNA polymerase II-specific"/>
    <property type="evidence" value="ECO:0007669"/>
    <property type="project" value="TreeGrafter"/>
</dbReference>
<dbReference type="Proteomes" id="UP000050795">
    <property type="component" value="Unassembled WGS sequence"/>
</dbReference>
<feature type="compositionally biased region" description="Low complexity" evidence="6">
    <location>
        <begin position="656"/>
        <end position="681"/>
    </location>
</feature>
<feature type="compositionally biased region" description="Low complexity" evidence="6">
    <location>
        <begin position="211"/>
        <end position="224"/>
    </location>
</feature>
<feature type="compositionally biased region" description="Low complexity" evidence="6">
    <location>
        <begin position="21"/>
        <end position="31"/>
    </location>
</feature>
<dbReference type="InterPro" id="IPR001275">
    <property type="entry name" value="DM_DNA-bd"/>
</dbReference>
<feature type="compositionally biased region" description="Polar residues" evidence="6">
    <location>
        <begin position="243"/>
        <end position="262"/>
    </location>
</feature>
<reference evidence="8" key="1">
    <citation type="submission" date="2022-06" db="EMBL/GenBank/DDBJ databases">
        <authorList>
            <person name="Berger JAMES D."/>
            <person name="Berger JAMES D."/>
        </authorList>
    </citation>
    <scope>NUCLEOTIDE SEQUENCE [LARGE SCALE GENOMIC DNA]</scope>
</reference>
<evidence type="ECO:0000256" key="1">
    <source>
        <dbReference type="ARBA" id="ARBA00022723"/>
    </source>
</evidence>
<feature type="region of interest" description="Disordered" evidence="6">
    <location>
        <begin position="1"/>
        <end position="33"/>
    </location>
</feature>
<feature type="DNA-binding region" description="DM" evidence="5">
    <location>
        <begin position="317"/>
        <end position="364"/>
    </location>
</feature>
<dbReference type="GO" id="GO:0046872">
    <property type="term" value="F:metal ion binding"/>
    <property type="evidence" value="ECO:0007669"/>
    <property type="project" value="UniProtKB-KW"/>
</dbReference>
<sequence length="837" mass="92932">MKNPEGISSSIFKQEPTDDNSSLQPPSSISSVNQSCHNRLIDNNNNNIYLNDQHFNLTAYPYSNAVTIDTINKTNSILSITDEKLIPTSQTMITNNNNLITKKFQNPFINFNLTNQFSYPLSSLPLSPSSSSHQTSDSIQYVNTSLQDVNYSTSAASVLIPSSIFDASQLPTTIAASTSTMNSNLNTNTTSSLHNQRASISRNSLKSSLLNSVTRTSQSSVSSSPLTCYHTSKTSSTLTTSTHNRLLGNQQCGISSRSNVQNDHSRPFNPPPPPSQPQNQSAPTSSSHHHPHHHRHHHHHLHHYRNTSICSRASYMCRKCKTHGHNIPVKRHKRTCPYTNCTCIKCHLVDQGRKVVARQIALYRDQKGNSHRDIHDQLDGNRVQPTNNGSWRSSSISSLSSTTTTISTTTTTTTTSANINLEINKTDEIKINKNLNNNRSNNSNNHLSNHSGIHTTINDSNTKTNSVLLPLSHSSSLRSVVALIDEKQTITSGPHCRRCRNHSIAVTWKGHKKTCPFRNCPCDPCRLINVRKDTEKTLREMVSHSEMKPFTGSFKENRNSFPTYTPRLATQTNSVVSEPNNHRFDYLPKSIHSNYTNGNQPVEQHFIPCTQESVPLRPPNSSTCLTQLLHNNNNVNNVPINPSHCQFNQKTNSRPNSIDSIHSQNSSDIHSNSNNNNNSITLPNSSNLCNVNHLKGHLKSTSQLKASNLSPYRELTHLSSTDWWIQPTNLLTTSTQSLSSSSITFLPTNLTLPVNTLQNQNHLSDDCMQVDRISLENMNHKINNSNNTDSNTVEYGSTIMTTAMATSTTPTTRAGTGATTTTDVSQLGSVEDYYDNQ</sequence>
<dbReference type="PANTHER" id="PTHR12322">
    <property type="entry name" value="DOUBLESEX AND MAB-3 RELATED TRANSCRIPTION FACTOR DMRT"/>
    <property type="match status" value="1"/>
</dbReference>
<evidence type="ECO:0000256" key="4">
    <source>
        <dbReference type="ARBA" id="ARBA00023242"/>
    </source>
</evidence>
<evidence type="ECO:0000313" key="9">
    <source>
        <dbReference type="WBParaSite" id="TREG1_82600.2"/>
    </source>
</evidence>
<organism evidence="8 9">
    <name type="scientific">Trichobilharzia regenti</name>
    <name type="common">Nasal bird schistosome</name>
    <dbReference type="NCBI Taxonomy" id="157069"/>
    <lineage>
        <taxon>Eukaryota</taxon>
        <taxon>Metazoa</taxon>
        <taxon>Spiralia</taxon>
        <taxon>Lophotrochozoa</taxon>
        <taxon>Platyhelminthes</taxon>
        <taxon>Trematoda</taxon>
        <taxon>Digenea</taxon>
        <taxon>Strigeidida</taxon>
        <taxon>Schistosomatoidea</taxon>
        <taxon>Schistosomatidae</taxon>
        <taxon>Trichobilharzia</taxon>
    </lineage>
</organism>
<feature type="compositionally biased region" description="Low complexity" evidence="6">
    <location>
        <begin position="231"/>
        <end position="242"/>
    </location>
</feature>
<dbReference type="WBParaSite" id="TREG1_82600.2">
    <property type="protein sequence ID" value="TREG1_82600.2"/>
    <property type="gene ID" value="TREG1_82600"/>
</dbReference>
<feature type="compositionally biased region" description="Low complexity" evidence="6">
    <location>
        <begin position="435"/>
        <end position="451"/>
    </location>
</feature>
<dbReference type="Pfam" id="PF00751">
    <property type="entry name" value="DM"/>
    <property type="match status" value="2"/>
</dbReference>
<dbReference type="PANTHER" id="PTHR12322:SF116">
    <property type="entry name" value="DOUBLESEX-MAB RELATED 99B"/>
    <property type="match status" value="1"/>
</dbReference>
<feature type="compositionally biased region" description="Polar residues" evidence="6">
    <location>
        <begin position="383"/>
        <end position="392"/>
    </location>
</feature>
<protein>
    <recommendedName>
        <fullName evidence="7">DM domain-containing protein</fullName>
    </recommendedName>
</protein>
<feature type="region of interest" description="Disordered" evidence="6">
    <location>
        <begin position="435"/>
        <end position="458"/>
    </location>
</feature>
<evidence type="ECO:0000256" key="2">
    <source>
        <dbReference type="ARBA" id="ARBA00022833"/>
    </source>
</evidence>
<dbReference type="InterPro" id="IPR026607">
    <property type="entry name" value="DMRT"/>
</dbReference>
<accession>A0AA85KJN1</accession>
<name>A0AA85KJN1_TRIRE</name>
<dbReference type="Gene3D" id="4.10.1040.10">
    <property type="entry name" value="DM DNA-binding domain"/>
    <property type="match status" value="2"/>
</dbReference>
<dbReference type="GO" id="GO:0005634">
    <property type="term" value="C:nucleus"/>
    <property type="evidence" value="ECO:0007669"/>
    <property type="project" value="UniProtKB-SubCell"/>
</dbReference>
<keyword evidence="3 5" id="KW-0238">DNA-binding</keyword>
<evidence type="ECO:0000313" key="8">
    <source>
        <dbReference type="Proteomes" id="UP000050795"/>
    </source>
</evidence>
<keyword evidence="8" id="KW-1185">Reference proteome</keyword>
<dbReference type="GO" id="GO:0000978">
    <property type="term" value="F:RNA polymerase II cis-regulatory region sequence-specific DNA binding"/>
    <property type="evidence" value="ECO:0007669"/>
    <property type="project" value="TreeGrafter"/>
</dbReference>
<keyword evidence="1 5" id="KW-0479">Metal-binding</keyword>
<evidence type="ECO:0000256" key="3">
    <source>
        <dbReference type="ARBA" id="ARBA00023125"/>
    </source>
</evidence>
<evidence type="ECO:0000259" key="7">
    <source>
        <dbReference type="PROSITE" id="PS50809"/>
    </source>
</evidence>
<keyword evidence="2 5" id="KW-0862">Zinc</keyword>
<dbReference type="AlphaFoldDB" id="A0AA85KJN1"/>
<feature type="compositionally biased region" description="Basic and acidic residues" evidence="6">
    <location>
        <begin position="368"/>
        <end position="379"/>
    </location>
</feature>
<feature type="domain" description="DM" evidence="7">
    <location>
        <begin position="496"/>
        <end position="540"/>
    </location>
</feature>
<proteinExistence type="predicted"/>
<dbReference type="PROSITE" id="PS40000">
    <property type="entry name" value="DM_1"/>
    <property type="match status" value="2"/>
</dbReference>
<keyword evidence="4 5" id="KW-0539">Nucleus</keyword>
<feature type="compositionally biased region" description="Polar residues" evidence="6">
    <location>
        <begin position="1"/>
        <end position="12"/>
    </location>
</feature>
<comment type="subcellular location">
    <subcellularLocation>
        <location evidence="5">Nucleus</location>
    </subcellularLocation>
</comment>
<reference evidence="9" key="2">
    <citation type="submission" date="2023-11" db="UniProtKB">
        <authorList>
            <consortium name="WormBaseParasite"/>
        </authorList>
    </citation>
    <scope>IDENTIFICATION</scope>
</reference>
<dbReference type="PROSITE" id="PS50809">
    <property type="entry name" value="DM_2"/>
    <property type="match status" value="2"/>
</dbReference>
<feature type="region of interest" description="Disordered" evidence="6">
    <location>
        <begin position="211"/>
        <end position="305"/>
    </location>
</feature>
<dbReference type="InterPro" id="IPR036407">
    <property type="entry name" value="DM_DNA-bd_sf"/>
</dbReference>
<feature type="compositionally biased region" description="Basic residues" evidence="6">
    <location>
        <begin position="287"/>
        <end position="305"/>
    </location>
</feature>
<feature type="DNA-binding region" description="DM" evidence="5">
    <location>
        <begin position="496"/>
        <end position="540"/>
    </location>
</feature>
<evidence type="ECO:0000256" key="5">
    <source>
        <dbReference type="PROSITE-ProRule" id="PRU00070"/>
    </source>
</evidence>
<dbReference type="SMART" id="SM00301">
    <property type="entry name" value="DM"/>
    <property type="match status" value="2"/>
</dbReference>
<evidence type="ECO:0000256" key="6">
    <source>
        <dbReference type="SAM" id="MobiDB-lite"/>
    </source>
</evidence>